<dbReference type="EMBL" id="JBHUON010000031">
    <property type="protein sequence ID" value="MFD2866671.1"/>
    <property type="molecule type" value="Genomic_DNA"/>
</dbReference>
<sequence>MEMIYSQKRNVTPTQAVEILAKYGTKVTPEEAQLILDFMYKFGKLAIDTELKALEFKFKQNLNKL</sequence>
<keyword evidence="2" id="KW-1185">Reference proteome</keyword>
<protein>
    <submittedName>
        <fullName evidence="1">Uncharacterized protein</fullName>
    </submittedName>
</protein>
<dbReference type="Proteomes" id="UP001597601">
    <property type="component" value="Unassembled WGS sequence"/>
</dbReference>
<comment type="caution">
    <text evidence="1">The sequence shown here is derived from an EMBL/GenBank/DDBJ whole genome shotgun (WGS) entry which is preliminary data.</text>
</comment>
<reference evidence="2" key="1">
    <citation type="journal article" date="2019" name="Int. J. Syst. Evol. Microbiol.">
        <title>The Global Catalogue of Microorganisms (GCM) 10K type strain sequencing project: providing services to taxonomists for standard genome sequencing and annotation.</title>
        <authorList>
            <consortium name="The Broad Institute Genomics Platform"/>
            <consortium name="The Broad Institute Genome Sequencing Center for Infectious Disease"/>
            <person name="Wu L."/>
            <person name="Ma J."/>
        </authorList>
    </citation>
    <scope>NUCLEOTIDE SEQUENCE [LARGE SCALE GENOMIC DNA]</scope>
    <source>
        <strain evidence="2">KCTC 52232</strain>
    </source>
</reference>
<dbReference type="RefSeq" id="WP_377130311.1">
    <property type="nucleotide sequence ID" value="NZ_JBHUHN010000001.1"/>
</dbReference>
<gene>
    <name evidence="1" type="ORF">ACFSYC_18390</name>
</gene>
<organism evidence="1 2">
    <name type="scientific">Mucilaginibacter antarcticus</name>
    <dbReference type="NCBI Taxonomy" id="1855725"/>
    <lineage>
        <taxon>Bacteria</taxon>
        <taxon>Pseudomonadati</taxon>
        <taxon>Bacteroidota</taxon>
        <taxon>Sphingobacteriia</taxon>
        <taxon>Sphingobacteriales</taxon>
        <taxon>Sphingobacteriaceae</taxon>
        <taxon>Mucilaginibacter</taxon>
    </lineage>
</organism>
<accession>A0ABW5XUQ5</accession>
<proteinExistence type="predicted"/>
<evidence type="ECO:0000313" key="1">
    <source>
        <dbReference type="EMBL" id="MFD2866671.1"/>
    </source>
</evidence>
<evidence type="ECO:0000313" key="2">
    <source>
        <dbReference type="Proteomes" id="UP001597601"/>
    </source>
</evidence>
<name>A0ABW5XUQ5_9SPHI</name>